<sequence length="244" mass="26206">MAKPTPAARLRKTFHYPSDDDDNPSSSSTPEVLDEQEQESLIAKLSTQNTTRNASFLRLLSILPPLSSVPFLLGLFLPTNRDGGGASPFFLLPLLGLSSLLATGWMLHRLGPTETGLAFFDQQYQQQQGQHNPRPHEWASGSGSRTKPRTNGILTTGQDPLRWSRSPLEQHLPRLNLALAALALLTGLLERAKLGPAAAVGVSPVLLGALPGVVYAVVVGAKVVMAGVDPERELDGLRYGYKGA</sequence>
<organism evidence="3 4">
    <name type="scientific">Staphylotrichum longicolle</name>
    <dbReference type="NCBI Taxonomy" id="669026"/>
    <lineage>
        <taxon>Eukaryota</taxon>
        <taxon>Fungi</taxon>
        <taxon>Dikarya</taxon>
        <taxon>Ascomycota</taxon>
        <taxon>Pezizomycotina</taxon>
        <taxon>Sordariomycetes</taxon>
        <taxon>Sordariomycetidae</taxon>
        <taxon>Sordariales</taxon>
        <taxon>Chaetomiaceae</taxon>
        <taxon>Staphylotrichum</taxon>
    </lineage>
</organism>
<keyword evidence="2" id="KW-0812">Transmembrane</keyword>
<evidence type="ECO:0000313" key="4">
    <source>
        <dbReference type="Proteomes" id="UP001197093"/>
    </source>
</evidence>
<dbReference type="Proteomes" id="UP001197093">
    <property type="component" value="Unassembled WGS sequence"/>
</dbReference>
<name>A0AAD4ETV3_9PEZI</name>
<gene>
    <name evidence="3" type="ORF">NEMBOFW57_009884</name>
</gene>
<feature type="region of interest" description="Disordered" evidence="1">
    <location>
        <begin position="124"/>
        <end position="160"/>
    </location>
</feature>
<feature type="region of interest" description="Disordered" evidence="1">
    <location>
        <begin position="1"/>
        <end position="36"/>
    </location>
</feature>
<evidence type="ECO:0000256" key="2">
    <source>
        <dbReference type="SAM" id="Phobius"/>
    </source>
</evidence>
<feature type="transmembrane region" description="Helical" evidence="2">
    <location>
        <begin position="89"/>
        <end position="107"/>
    </location>
</feature>
<reference evidence="3" key="1">
    <citation type="submission" date="2023-02" db="EMBL/GenBank/DDBJ databases">
        <authorList>
            <person name="Palmer J.M."/>
        </authorList>
    </citation>
    <scope>NUCLEOTIDE SEQUENCE</scope>
    <source>
        <strain evidence="3">FW57</strain>
    </source>
</reference>
<proteinExistence type="predicted"/>
<dbReference type="AlphaFoldDB" id="A0AAD4ETV3"/>
<accession>A0AAD4ETV3</accession>
<evidence type="ECO:0000256" key="1">
    <source>
        <dbReference type="SAM" id="MobiDB-lite"/>
    </source>
</evidence>
<keyword evidence="4" id="KW-1185">Reference proteome</keyword>
<protein>
    <submittedName>
        <fullName evidence="3">Uncharacterized protein</fullName>
    </submittedName>
</protein>
<feature type="transmembrane region" description="Helical" evidence="2">
    <location>
        <begin position="56"/>
        <end position="77"/>
    </location>
</feature>
<comment type="caution">
    <text evidence="3">The sequence shown here is derived from an EMBL/GenBank/DDBJ whole genome shotgun (WGS) entry which is preliminary data.</text>
</comment>
<evidence type="ECO:0000313" key="3">
    <source>
        <dbReference type="EMBL" id="KAG7285263.1"/>
    </source>
</evidence>
<keyword evidence="2" id="KW-1133">Transmembrane helix</keyword>
<dbReference type="EMBL" id="JAHCVI010000005">
    <property type="protein sequence ID" value="KAG7285263.1"/>
    <property type="molecule type" value="Genomic_DNA"/>
</dbReference>
<keyword evidence="2" id="KW-0472">Membrane</keyword>